<protein>
    <submittedName>
        <fullName evidence="2">Uncharacterized protein</fullName>
    </submittedName>
</protein>
<sequence>MKKVILMLTVGATFMLGSCASTNVAKSQMETGKEVRGAWTLSDVSYAGLANQQVQGNVKVTESVASVFDMAKPECFVGSTWNLVQNNKTGTYTFNTADSACPSGTAKIIWNIVEEGTTTYFTFKDVTGIKAKQNTAGYKLRVDQLSATNMTLVQDVSVDGKIAQVYYTFQR</sequence>
<dbReference type="PROSITE" id="PS51257">
    <property type="entry name" value="PROKAR_LIPOPROTEIN"/>
    <property type="match status" value="1"/>
</dbReference>
<name>A0A3L9MF84_9FLAO</name>
<feature type="signal peptide" evidence="1">
    <location>
        <begin position="1"/>
        <end position="20"/>
    </location>
</feature>
<reference evidence="2 3" key="1">
    <citation type="submission" date="2018-10" db="EMBL/GenBank/DDBJ databases">
        <authorList>
            <person name="Chen X."/>
        </authorList>
    </citation>
    <scope>NUCLEOTIDE SEQUENCE [LARGE SCALE GENOMIC DNA]</scope>
    <source>
        <strain evidence="2 3">YIM 102668</strain>
    </source>
</reference>
<keyword evidence="3" id="KW-1185">Reference proteome</keyword>
<dbReference type="Proteomes" id="UP000275348">
    <property type="component" value="Unassembled WGS sequence"/>
</dbReference>
<comment type="caution">
    <text evidence="2">The sequence shown here is derived from an EMBL/GenBank/DDBJ whole genome shotgun (WGS) entry which is preliminary data.</text>
</comment>
<dbReference type="AlphaFoldDB" id="A0A3L9MF84"/>
<dbReference type="OrthoDB" id="1121756at2"/>
<accession>A0A3L9MF84</accession>
<proteinExistence type="predicted"/>
<feature type="chain" id="PRO_5018286775" evidence="1">
    <location>
        <begin position="21"/>
        <end position="171"/>
    </location>
</feature>
<keyword evidence="1" id="KW-0732">Signal</keyword>
<dbReference type="RefSeq" id="WP_121933866.1">
    <property type="nucleotide sequence ID" value="NZ_RDOJ01000004.1"/>
</dbReference>
<evidence type="ECO:0000313" key="2">
    <source>
        <dbReference type="EMBL" id="RLZ11558.1"/>
    </source>
</evidence>
<dbReference type="EMBL" id="RDOJ01000004">
    <property type="protein sequence ID" value="RLZ11558.1"/>
    <property type="molecule type" value="Genomic_DNA"/>
</dbReference>
<gene>
    <name evidence="2" type="ORF">EAH69_03825</name>
</gene>
<evidence type="ECO:0000256" key="1">
    <source>
        <dbReference type="SAM" id="SignalP"/>
    </source>
</evidence>
<evidence type="ECO:0000313" key="3">
    <source>
        <dbReference type="Proteomes" id="UP000275348"/>
    </source>
</evidence>
<organism evidence="2 3">
    <name type="scientific">Faecalibacter macacae</name>
    <dbReference type="NCBI Taxonomy" id="1859289"/>
    <lineage>
        <taxon>Bacteria</taxon>
        <taxon>Pseudomonadati</taxon>
        <taxon>Bacteroidota</taxon>
        <taxon>Flavobacteriia</taxon>
        <taxon>Flavobacteriales</taxon>
        <taxon>Weeksellaceae</taxon>
        <taxon>Faecalibacter</taxon>
    </lineage>
</organism>